<keyword evidence="6" id="KW-1185">Reference proteome</keyword>
<dbReference type="PATRIC" id="fig|1702214.3.peg.1704"/>
<dbReference type="PROSITE" id="PS00041">
    <property type="entry name" value="HTH_ARAC_FAMILY_1"/>
    <property type="match status" value="1"/>
</dbReference>
<reference evidence="5" key="1">
    <citation type="submission" date="2015-08" db="EMBL/GenBank/DDBJ databases">
        <title>Candidatus Bacteriodes Periocalifornicus.</title>
        <authorList>
            <person name="McLean J.S."/>
            <person name="Kelley S."/>
        </authorList>
    </citation>
    <scope>NUCLEOTIDE SEQUENCE [LARGE SCALE GENOMIC DNA]</scope>
    <source>
        <strain evidence="5">12B</strain>
    </source>
</reference>
<dbReference type="SUPFAM" id="SSF46689">
    <property type="entry name" value="Homeodomain-like"/>
    <property type="match status" value="2"/>
</dbReference>
<feature type="domain" description="HTH araC/xylS-type" evidence="4">
    <location>
        <begin position="223"/>
        <end position="321"/>
    </location>
</feature>
<evidence type="ECO:0000256" key="1">
    <source>
        <dbReference type="ARBA" id="ARBA00023015"/>
    </source>
</evidence>
<dbReference type="SMART" id="SM00342">
    <property type="entry name" value="HTH_ARAC"/>
    <property type="match status" value="1"/>
</dbReference>
<dbReference type="InterPro" id="IPR018062">
    <property type="entry name" value="HTH_AraC-typ_CS"/>
</dbReference>
<sequence length="324" mass="36881">MVLEFSAVEHPEDWMRMVAGQLGMPVEGTQVKLPEMLGRGFFSQYTLCEWLTLNYLHFFTHEPLMLVRRPVKASPWIPIIFYTTAGYEQIIGESSRSVGIDTLDGIFMPSCHIPTEWRTPPGVWLTNVTLTFHGERVQPLLGGDCYLVRLLHSRQSFYLFETITSAMAVVLANIGRSVEGQGAMLELLRLSIELFGYFVERIERRAGAAQFTGLDGRDVEAMFQVRARILQDLAQVPSVVELANMAGMSPSKLQRCFRLVMGASITEFAMAERMEWAKRLLASRRYTVSEVGYTVGYANLSHFSEIFRRHYQMNPKQFQASQVE</sequence>
<dbReference type="Pfam" id="PF12833">
    <property type="entry name" value="HTH_18"/>
    <property type="match status" value="1"/>
</dbReference>
<evidence type="ECO:0000256" key="2">
    <source>
        <dbReference type="ARBA" id="ARBA00023125"/>
    </source>
</evidence>
<keyword evidence="1" id="KW-0805">Transcription regulation</keyword>
<dbReference type="PANTHER" id="PTHR47893">
    <property type="entry name" value="REGULATORY PROTEIN PCHR"/>
    <property type="match status" value="1"/>
</dbReference>
<dbReference type="PROSITE" id="PS01124">
    <property type="entry name" value="HTH_ARAC_FAMILY_2"/>
    <property type="match status" value="1"/>
</dbReference>
<keyword evidence="3" id="KW-0804">Transcription</keyword>
<dbReference type="PANTHER" id="PTHR47893:SF1">
    <property type="entry name" value="REGULATORY PROTEIN PCHR"/>
    <property type="match status" value="1"/>
</dbReference>
<dbReference type="InterPro" id="IPR018060">
    <property type="entry name" value="HTH_AraC"/>
</dbReference>
<protein>
    <recommendedName>
        <fullName evidence="4">HTH araC/xylS-type domain-containing protein</fullName>
    </recommendedName>
</protein>
<evidence type="ECO:0000256" key="3">
    <source>
        <dbReference type="ARBA" id="ARBA00023163"/>
    </source>
</evidence>
<keyword evidence="2" id="KW-0238">DNA-binding</keyword>
<dbReference type="STRING" id="1702214.AL399_01155"/>
<dbReference type="InterPro" id="IPR020449">
    <property type="entry name" value="Tscrpt_reg_AraC-type_HTH"/>
</dbReference>
<organism evidence="5 6">
    <name type="scientific">Candidatus [Bacteroides] periocalifornicus</name>
    <dbReference type="NCBI Taxonomy" id="1702214"/>
    <lineage>
        <taxon>Bacteria</taxon>
        <taxon>Pseudomonadati</taxon>
        <taxon>Bacteroidota</taxon>
    </lineage>
</organism>
<name>A0A0Q4B6H5_9BACT</name>
<evidence type="ECO:0000313" key="6">
    <source>
        <dbReference type="Proteomes" id="UP000054172"/>
    </source>
</evidence>
<dbReference type="GO" id="GO:0003700">
    <property type="term" value="F:DNA-binding transcription factor activity"/>
    <property type="evidence" value="ECO:0007669"/>
    <property type="project" value="InterPro"/>
</dbReference>
<dbReference type="EMBL" id="LIIK01000003">
    <property type="protein sequence ID" value="KQM09525.1"/>
    <property type="molecule type" value="Genomic_DNA"/>
</dbReference>
<comment type="caution">
    <text evidence="5">The sequence shown here is derived from an EMBL/GenBank/DDBJ whole genome shotgun (WGS) entry which is preliminary data.</text>
</comment>
<gene>
    <name evidence="5" type="ORF">AL399_01155</name>
</gene>
<dbReference type="InterPro" id="IPR053142">
    <property type="entry name" value="PchR_regulatory_protein"/>
</dbReference>
<dbReference type="PRINTS" id="PR00032">
    <property type="entry name" value="HTHARAC"/>
</dbReference>
<dbReference type="AlphaFoldDB" id="A0A0Q4B6H5"/>
<dbReference type="Gene3D" id="1.10.10.60">
    <property type="entry name" value="Homeodomain-like"/>
    <property type="match status" value="1"/>
</dbReference>
<proteinExistence type="predicted"/>
<dbReference type="InterPro" id="IPR009057">
    <property type="entry name" value="Homeodomain-like_sf"/>
</dbReference>
<evidence type="ECO:0000313" key="5">
    <source>
        <dbReference type="EMBL" id="KQM09525.1"/>
    </source>
</evidence>
<evidence type="ECO:0000259" key="4">
    <source>
        <dbReference type="PROSITE" id="PS01124"/>
    </source>
</evidence>
<dbReference type="Proteomes" id="UP000054172">
    <property type="component" value="Unassembled WGS sequence"/>
</dbReference>
<dbReference type="GO" id="GO:0043565">
    <property type="term" value="F:sequence-specific DNA binding"/>
    <property type="evidence" value="ECO:0007669"/>
    <property type="project" value="InterPro"/>
</dbReference>
<accession>A0A0Q4B6H5</accession>